<accession>A0A165ZRE5</accession>
<dbReference type="Proteomes" id="UP000076798">
    <property type="component" value="Unassembled WGS sequence"/>
</dbReference>
<name>A0A165ZRE5_9AGAM</name>
<keyword evidence="2" id="KW-1185">Reference proteome</keyword>
<evidence type="ECO:0000313" key="1">
    <source>
        <dbReference type="EMBL" id="KZT34562.1"/>
    </source>
</evidence>
<protein>
    <submittedName>
        <fullName evidence="1">Uncharacterized protein</fullName>
    </submittedName>
</protein>
<dbReference type="AlphaFoldDB" id="A0A165ZRE5"/>
<dbReference type="EMBL" id="KV428175">
    <property type="protein sequence ID" value="KZT34562.1"/>
    <property type="molecule type" value="Genomic_DNA"/>
</dbReference>
<sequence>MPAEHIDFLLRYIEAPSIKRLYLEPVSSNQQVQSNTGHSLLPRFPVWMHSLVKDTYGLDIAINQCIISLRLRADEDPNPVSMSVDLHIRRLHHIYGLDKIVESLNANLALLNPTVIRFCGHADTVFLPCELSVEGWRTLLLSCPRLTYLILDRDAPLDCFNDAFRDHPDVYPSLKQIHVRRGWYQGQEVKREVLTITRK</sequence>
<proteinExistence type="predicted"/>
<evidence type="ECO:0000313" key="2">
    <source>
        <dbReference type="Proteomes" id="UP000076798"/>
    </source>
</evidence>
<gene>
    <name evidence="1" type="ORF">SISSUDRAFT_1052597</name>
</gene>
<reference evidence="1 2" key="1">
    <citation type="journal article" date="2016" name="Mol. Biol. Evol.">
        <title>Comparative Genomics of Early-Diverging Mushroom-Forming Fungi Provides Insights into the Origins of Lignocellulose Decay Capabilities.</title>
        <authorList>
            <person name="Nagy L.G."/>
            <person name="Riley R."/>
            <person name="Tritt A."/>
            <person name="Adam C."/>
            <person name="Daum C."/>
            <person name="Floudas D."/>
            <person name="Sun H."/>
            <person name="Yadav J.S."/>
            <person name="Pangilinan J."/>
            <person name="Larsson K.H."/>
            <person name="Matsuura K."/>
            <person name="Barry K."/>
            <person name="Labutti K."/>
            <person name="Kuo R."/>
            <person name="Ohm R.A."/>
            <person name="Bhattacharya S.S."/>
            <person name="Shirouzu T."/>
            <person name="Yoshinaga Y."/>
            <person name="Martin F.M."/>
            <person name="Grigoriev I.V."/>
            <person name="Hibbett D.S."/>
        </authorList>
    </citation>
    <scope>NUCLEOTIDE SEQUENCE [LARGE SCALE GENOMIC DNA]</scope>
    <source>
        <strain evidence="1 2">HHB10207 ss-3</strain>
    </source>
</reference>
<organism evidence="1 2">
    <name type="scientific">Sistotremastrum suecicum HHB10207 ss-3</name>
    <dbReference type="NCBI Taxonomy" id="1314776"/>
    <lineage>
        <taxon>Eukaryota</taxon>
        <taxon>Fungi</taxon>
        <taxon>Dikarya</taxon>
        <taxon>Basidiomycota</taxon>
        <taxon>Agaricomycotina</taxon>
        <taxon>Agaricomycetes</taxon>
        <taxon>Sistotremastrales</taxon>
        <taxon>Sistotremastraceae</taxon>
        <taxon>Sistotremastrum</taxon>
    </lineage>
</organism>